<gene>
    <name evidence="1" type="ORF">COMA1_10426</name>
</gene>
<keyword evidence="2" id="KW-1185">Reference proteome</keyword>
<proteinExistence type="predicted"/>
<name>A0A0S4L364_9BACT</name>
<dbReference type="OrthoDB" id="9795924at2"/>
<accession>A0A0S4L364</accession>
<dbReference type="Proteomes" id="UP000199032">
    <property type="component" value="Unassembled WGS sequence"/>
</dbReference>
<reference evidence="1 2" key="1">
    <citation type="submission" date="2015-10" db="EMBL/GenBank/DDBJ databases">
        <authorList>
            <person name="Gilbert D.G."/>
        </authorList>
    </citation>
    <scope>NUCLEOTIDE SEQUENCE [LARGE SCALE GENOMIC DNA]</scope>
    <source>
        <strain evidence="1">COMA1</strain>
    </source>
</reference>
<dbReference type="STRING" id="1742972.COMA1_10426"/>
<dbReference type="EMBL" id="CZQA01000001">
    <property type="protein sequence ID" value="CUS32115.1"/>
    <property type="molecule type" value="Genomic_DNA"/>
</dbReference>
<protein>
    <recommendedName>
        <fullName evidence="3">DUF2442 domain-containing protein</fullName>
    </recommendedName>
</protein>
<evidence type="ECO:0008006" key="3">
    <source>
        <dbReference type="Google" id="ProtNLM"/>
    </source>
</evidence>
<sequence>MQPLIQSETDLKVNVTLVSTHGLWLLTNNSELFVSFLEFPQLRTASSIKLNHVVQLHPDILYWPDLNIEIPVKRARYFPLTFVKPHPSRQSARRTKTRSVTA</sequence>
<dbReference type="AlphaFoldDB" id="A0A0S4L364"/>
<evidence type="ECO:0000313" key="2">
    <source>
        <dbReference type="Proteomes" id="UP000199032"/>
    </source>
</evidence>
<organism evidence="1 2">
    <name type="scientific">Candidatus Nitrospira nitrosa</name>
    <dbReference type="NCBI Taxonomy" id="1742972"/>
    <lineage>
        <taxon>Bacteria</taxon>
        <taxon>Pseudomonadati</taxon>
        <taxon>Nitrospirota</taxon>
        <taxon>Nitrospiria</taxon>
        <taxon>Nitrospirales</taxon>
        <taxon>Nitrospiraceae</taxon>
        <taxon>Nitrospira</taxon>
    </lineage>
</organism>
<dbReference type="RefSeq" id="WP_090743039.1">
    <property type="nucleotide sequence ID" value="NZ_CZQA01000001.1"/>
</dbReference>
<evidence type="ECO:0000313" key="1">
    <source>
        <dbReference type="EMBL" id="CUS32115.1"/>
    </source>
</evidence>